<sequence>MLHIQNLSLNFGERALFEPFHLSLFQKEWVSLFVSSDVGKPTLLCLIAGIDFQGSVQGQINIESNVFILAYNKLILVVNKNQLDPAKYLDF</sequence>
<dbReference type="AlphaFoldDB" id="A0AAW5LB90"/>
<gene>
    <name evidence="1" type="ORF">MUU45_000482</name>
</gene>
<evidence type="ECO:0000313" key="1">
    <source>
        <dbReference type="EMBL" id="MCQ9120672.1"/>
    </source>
</evidence>
<keyword evidence="2" id="KW-1185">Reference proteome</keyword>
<evidence type="ECO:0000313" key="2">
    <source>
        <dbReference type="Proteomes" id="UP001206350"/>
    </source>
</evidence>
<protein>
    <submittedName>
        <fullName evidence="1">Uncharacterized protein</fullName>
    </submittedName>
</protein>
<dbReference type="EMBL" id="JALJCU010000008">
    <property type="protein sequence ID" value="MCQ9120672.1"/>
    <property type="molecule type" value="Genomic_DNA"/>
</dbReference>
<dbReference type="RefSeq" id="WP_077664204.1">
    <property type="nucleotide sequence ID" value="NZ_JALJCU010000008.1"/>
</dbReference>
<organism evidence="1 2">
    <name type="scientific">Rodentibacter pneumotropicus</name>
    <dbReference type="NCBI Taxonomy" id="758"/>
    <lineage>
        <taxon>Bacteria</taxon>
        <taxon>Pseudomonadati</taxon>
        <taxon>Pseudomonadota</taxon>
        <taxon>Gammaproteobacteria</taxon>
        <taxon>Pasteurellales</taxon>
        <taxon>Pasteurellaceae</taxon>
        <taxon>Rodentibacter</taxon>
    </lineage>
</organism>
<accession>A0AAW5LB90</accession>
<reference evidence="1 2" key="1">
    <citation type="journal article" date="2022" name="Microbiol. Spectr.">
        <title>Microbiota of the Pregnant Mouse: Characterization of the Bacterial Communities in the Oral Cavity, Lung, Intestine, and Vagina through Culture and DNA Sequencing.</title>
        <authorList>
            <person name="Greenberg J.M."/>
            <person name="Romero R."/>
            <person name="Winters A.D."/>
            <person name="Galaz J."/>
            <person name="Garcia-Flores V."/>
            <person name="Arenas-Hernandez M."/>
            <person name="Panzer J."/>
            <person name="Shaffer Z."/>
            <person name="Kracht D.J."/>
            <person name="Gomez-Lopez N."/>
            <person name="Theis K.R."/>
        </authorList>
    </citation>
    <scope>NUCLEOTIDE SEQUENCE [LARGE SCALE GENOMIC DNA]</scope>
    <source>
        <strain evidence="1 2">MAC-C1-H1</strain>
    </source>
</reference>
<dbReference type="Proteomes" id="UP001206350">
    <property type="component" value="Unassembled WGS sequence"/>
</dbReference>
<name>A0AAW5LB90_9PAST</name>
<comment type="caution">
    <text evidence="1">The sequence shown here is derived from an EMBL/GenBank/DDBJ whole genome shotgun (WGS) entry which is preliminary data.</text>
</comment>
<proteinExistence type="predicted"/>